<evidence type="ECO:0000256" key="9">
    <source>
        <dbReference type="ARBA" id="ARBA00047481"/>
    </source>
</evidence>
<keyword evidence="6" id="KW-0808">Transferase</keyword>
<evidence type="ECO:0000256" key="3">
    <source>
        <dbReference type="ARBA" id="ARBA00012748"/>
    </source>
</evidence>
<keyword evidence="13" id="KW-1185">Reference proteome</keyword>
<keyword evidence="7" id="KW-0663">Pyridoxal phosphate</keyword>
<evidence type="ECO:0000256" key="7">
    <source>
        <dbReference type="ARBA" id="ARBA00022898"/>
    </source>
</evidence>
<evidence type="ECO:0000256" key="6">
    <source>
        <dbReference type="ARBA" id="ARBA00022679"/>
    </source>
</evidence>
<evidence type="ECO:0000259" key="11">
    <source>
        <dbReference type="Pfam" id="PF00155"/>
    </source>
</evidence>
<dbReference type="CDD" id="cd00609">
    <property type="entry name" value="AAT_like"/>
    <property type="match status" value="1"/>
</dbReference>
<proteinExistence type="inferred from homology"/>
<evidence type="ECO:0000313" key="13">
    <source>
        <dbReference type="Proteomes" id="UP001293718"/>
    </source>
</evidence>
<evidence type="ECO:0000256" key="4">
    <source>
        <dbReference type="ARBA" id="ARBA00022576"/>
    </source>
</evidence>
<dbReference type="InterPro" id="IPR015421">
    <property type="entry name" value="PyrdxlP-dep_Trfase_major"/>
</dbReference>
<evidence type="ECO:0000256" key="1">
    <source>
        <dbReference type="ARBA" id="ARBA00005011"/>
    </source>
</evidence>
<dbReference type="SUPFAM" id="SSF53383">
    <property type="entry name" value="PLP-dependent transferases"/>
    <property type="match status" value="1"/>
</dbReference>
<reference evidence="12 13" key="1">
    <citation type="submission" date="2023-11" db="EMBL/GenBank/DDBJ databases">
        <title>Draft genome of Azohydromonas lata strain H1 (DSM1123), a polyhydroxyalkanoate producer.</title>
        <authorList>
            <person name="Traversa D."/>
            <person name="D'Addabbo P."/>
            <person name="Pazzani C."/>
            <person name="Manzari C."/>
            <person name="Chiara M."/>
            <person name="Scrascia M."/>
        </authorList>
    </citation>
    <scope>NUCLEOTIDE SEQUENCE [LARGE SCALE GENOMIC DNA]</scope>
    <source>
        <strain evidence="12 13">H1</strain>
    </source>
</reference>
<evidence type="ECO:0000256" key="8">
    <source>
        <dbReference type="ARBA" id="ARBA00023102"/>
    </source>
</evidence>
<dbReference type="InterPro" id="IPR015422">
    <property type="entry name" value="PyrdxlP-dep_Trfase_small"/>
</dbReference>
<dbReference type="PANTHER" id="PTHR43643">
    <property type="entry name" value="HISTIDINOL-PHOSPHATE AMINOTRANSFERASE 2"/>
    <property type="match status" value="1"/>
</dbReference>
<dbReference type="InterPro" id="IPR004839">
    <property type="entry name" value="Aminotransferase_I/II_large"/>
</dbReference>
<dbReference type="InterPro" id="IPR015424">
    <property type="entry name" value="PyrdxlP-dep_Trfase"/>
</dbReference>
<feature type="domain" description="Aminotransferase class I/classII large" evidence="11">
    <location>
        <begin position="31"/>
        <end position="342"/>
    </location>
</feature>
<dbReference type="PANTHER" id="PTHR43643:SF6">
    <property type="entry name" value="HISTIDINOL-PHOSPHATE AMINOTRANSFERASE"/>
    <property type="match status" value="1"/>
</dbReference>
<keyword evidence="4 12" id="KW-0032">Aminotransferase</keyword>
<dbReference type="EC" id="2.6.1.9" evidence="3"/>
<evidence type="ECO:0000256" key="2">
    <source>
        <dbReference type="ARBA" id="ARBA00007970"/>
    </source>
</evidence>
<dbReference type="Proteomes" id="UP001293718">
    <property type="component" value="Unassembled WGS sequence"/>
</dbReference>
<organism evidence="12 13">
    <name type="scientific">Azohydromonas lata</name>
    <dbReference type="NCBI Taxonomy" id="45677"/>
    <lineage>
        <taxon>Bacteria</taxon>
        <taxon>Pseudomonadati</taxon>
        <taxon>Pseudomonadota</taxon>
        <taxon>Betaproteobacteria</taxon>
        <taxon>Burkholderiales</taxon>
        <taxon>Sphaerotilaceae</taxon>
        <taxon>Azohydromonas</taxon>
    </lineage>
</organism>
<gene>
    <name evidence="12" type="ORF">SM757_18265</name>
</gene>
<keyword evidence="5" id="KW-0028">Amino-acid biosynthesis</keyword>
<dbReference type="InterPro" id="IPR050106">
    <property type="entry name" value="HistidinolP_aminotransfase"/>
</dbReference>
<dbReference type="RefSeq" id="WP_322466590.1">
    <property type="nucleotide sequence ID" value="NZ_JAXOJX010000031.1"/>
</dbReference>
<evidence type="ECO:0000256" key="5">
    <source>
        <dbReference type="ARBA" id="ARBA00022605"/>
    </source>
</evidence>
<evidence type="ECO:0000256" key="10">
    <source>
        <dbReference type="SAM" id="MobiDB-lite"/>
    </source>
</evidence>
<comment type="catalytic activity">
    <reaction evidence="9">
        <text>L-histidinol phosphate + 2-oxoglutarate = 3-(imidazol-4-yl)-2-oxopropyl phosphate + L-glutamate</text>
        <dbReference type="Rhea" id="RHEA:23744"/>
        <dbReference type="ChEBI" id="CHEBI:16810"/>
        <dbReference type="ChEBI" id="CHEBI:29985"/>
        <dbReference type="ChEBI" id="CHEBI:57766"/>
        <dbReference type="ChEBI" id="CHEBI:57980"/>
        <dbReference type="EC" id="2.6.1.9"/>
    </reaction>
</comment>
<name>A0ABU5IHQ8_9BURK</name>
<dbReference type="GO" id="GO:0008483">
    <property type="term" value="F:transaminase activity"/>
    <property type="evidence" value="ECO:0007669"/>
    <property type="project" value="UniProtKB-KW"/>
</dbReference>
<dbReference type="Pfam" id="PF00155">
    <property type="entry name" value="Aminotran_1_2"/>
    <property type="match status" value="1"/>
</dbReference>
<evidence type="ECO:0000313" key="12">
    <source>
        <dbReference type="EMBL" id="MDZ5458527.1"/>
    </source>
</evidence>
<accession>A0ABU5IHQ8</accession>
<comment type="similarity">
    <text evidence="2">Belongs to the class-II pyridoxal-phosphate-dependent aminotransferase family. Histidinol-phosphate aminotransferase subfamily.</text>
</comment>
<comment type="pathway">
    <text evidence="1">Amino-acid biosynthesis; L-histidine biosynthesis; L-histidine from 5-phospho-alpha-D-ribose 1-diphosphate: step 7/9.</text>
</comment>
<sequence length="357" mass="38041">MDRLMDLPATQDAAPVHVEHGGPDGGPPIEFDFSTNACPLEAPAPVRRALLQADRRHYPDPAYAALRELLGAFHGVAPGRVLPTAGSSEAIRRLTLAARLRGVQQAWVPQPGYGDYRAAAQALGLSVRPYASGEALLDGLTTHGAAPALVWLCEPCNPTGESLGAPFWPALAALAGRGHVLALDRAYAPLRLEGRCPVPPAVAESAWQCFSPNKSLGLTGVRAGWVIAPADDDALRATLLSLAPGWVLSAEGVALLEAWTLPATQQGVQAACSRLRAWKRQQRAALQSLGWVQQPSVTPFWLARPCDSGLPARLRALRERGIKLRDATSFGLPGWVRLSVQPPPAQQALLQAWRDSA</sequence>
<feature type="region of interest" description="Disordered" evidence="10">
    <location>
        <begin position="1"/>
        <end position="24"/>
    </location>
</feature>
<comment type="caution">
    <text evidence="12">The sequence shown here is derived from an EMBL/GenBank/DDBJ whole genome shotgun (WGS) entry which is preliminary data.</text>
</comment>
<dbReference type="Gene3D" id="3.40.640.10">
    <property type="entry name" value="Type I PLP-dependent aspartate aminotransferase-like (Major domain)"/>
    <property type="match status" value="1"/>
</dbReference>
<dbReference type="Gene3D" id="3.90.1150.10">
    <property type="entry name" value="Aspartate Aminotransferase, domain 1"/>
    <property type="match status" value="1"/>
</dbReference>
<dbReference type="EMBL" id="JAXOJX010000031">
    <property type="protein sequence ID" value="MDZ5458527.1"/>
    <property type="molecule type" value="Genomic_DNA"/>
</dbReference>
<keyword evidence="8" id="KW-0368">Histidine biosynthesis</keyword>
<protein>
    <recommendedName>
        <fullName evidence="3">histidinol-phosphate transaminase</fullName>
        <ecNumber evidence="3">2.6.1.9</ecNumber>
    </recommendedName>
</protein>